<accession>A0ABX6P360</accession>
<evidence type="ECO:0000313" key="3">
    <source>
        <dbReference type="Proteomes" id="UP000500826"/>
    </source>
</evidence>
<organism evidence="2 3">
    <name type="scientific">Ramlibacter terrae</name>
    <dbReference type="NCBI Taxonomy" id="2732511"/>
    <lineage>
        <taxon>Bacteria</taxon>
        <taxon>Pseudomonadati</taxon>
        <taxon>Pseudomonadota</taxon>
        <taxon>Betaproteobacteria</taxon>
        <taxon>Burkholderiales</taxon>
        <taxon>Comamonadaceae</taxon>
        <taxon>Ramlibacter</taxon>
    </lineage>
</organism>
<proteinExistence type="predicted"/>
<evidence type="ECO:0000313" key="2">
    <source>
        <dbReference type="EMBL" id="QJW84554.1"/>
    </source>
</evidence>
<reference evidence="2 3" key="2">
    <citation type="submission" date="2020-05" db="EMBL/GenBank/DDBJ databases">
        <authorList>
            <person name="Khan S.A."/>
            <person name="Jeon C.O."/>
            <person name="Chun B.H."/>
        </authorList>
    </citation>
    <scope>NUCLEOTIDE SEQUENCE [LARGE SCALE GENOMIC DNA]</scope>
    <source>
        <strain evidence="2 3">H242</strain>
    </source>
</reference>
<gene>
    <name evidence="2" type="ORF">HK414_15245</name>
</gene>
<feature type="compositionally biased region" description="Low complexity" evidence="1">
    <location>
        <begin position="14"/>
        <end position="27"/>
    </location>
</feature>
<dbReference type="EMBL" id="CP053418">
    <property type="protein sequence ID" value="QJW84554.1"/>
    <property type="molecule type" value="Genomic_DNA"/>
</dbReference>
<keyword evidence="3" id="KW-1185">Reference proteome</keyword>
<evidence type="ECO:0000256" key="1">
    <source>
        <dbReference type="SAM" id="MobiDB-lite"/>
    </source>
</evidence>
<feature type="region of interest" description="Disordered" evidence="1">
    <location>
        <begin position="1"/>
        <end position="79"/>
    </location>
</feature>
<reference evidence="2 3" key="1">
    <citation type="submission" date="2020-05" db="EMBL/GenBank/DDBJ databases">
        <title>Ramlibacter rhizophilus sp. nov., isolated from rhizosphere soil of national flower Mugunghwa from South Korea.</title>
        <authorList>
            <person name="Zheng-Fei Y."/>
            <person name="Huan T."/>
        </authorList>
    </citation>
    <scope>NUCLEOTIDE SEQUENCE [LARGE SCALE GENOMIC DNA]</scope>
    <source>
        <strain evidence="2 3">H242</strain>
    </source>
</reference>
<name>A0ABX6P360_9BURK</name>
<protein>
    <submittedName>
        <fullName evidence="2">Uncharacterized protein</fullName>
    </submittedName>
</protein>
<sequence length="79" mass="8671">MRQHGPSHPEQEIRPCCPDSSRSPSRPAGQEGWDHYRDGRKRSQLNDITEVVARPEAAEPARRNPKKASSGRKSGGPGA</sequence>
<dbReference type="Proteomes" id="UP000500826">
    <property type="component" value="Chromosome"/>
</dbReference>